<evidence type="ECO:0000259" key="1">
    <source>
        <dbReference type="Pfam" id="PF00535"/>
    </source>
</evidence>
<sequence length="403" mass="45859">MCDQETLLSICVPTYNRLDMLRRNIDFHLHEFRKRSLSFEIVVVDDGSTDGTAEYIVSLSGVSEISPFQRTKNSGFLSNYAFAMRRARGRYAVFLGDDDLLIPDRVLHCLSVLDHDRNIGMIQAPWLLIDEARGGVEMGPFYHIPSETRFTRGDFASMTQFIFDFHVFPEFMIVRSDVVRSSVSGSCPFIFWAFLFTARSLARADIVYMPQPFARVTAISADSRFQQGNRETMFKWDDYRGGVEYLVSLFQNPDVPLERRTSTTDKINRFMMIRQKVALKLLIDAGYWAECCILYRRISAYEAPPLSFEQFKQVSQMAGIDVATREAIAFGFGPVIVDPAISDDIVALLKTEHRARLVRPPAGEDAGGEPRAYLRLNPAFPEKLRDHDAVFDLQDYLAQFGAA</sequence>
<organism evidence="2 3">
    <name type="scientific">Lichenibacterium ramalinae</name>
    <dbReference type="NCBI Taxonomy" id="2316527"/>
    <lineage>
        <taxon>Bacteria</taxon>
        <taxon>Pseudomonadati</taxon>
        <taxon>Pseudomonadota</taxon>
        <taxon>Alphaproteobacteria</taxon>
        <taxon>Hyphomicrobiales</taxon>
        <taxon>Lichenihabitantaceae</taxon>
        <taxon>Lichenibacterium</taxon>
    </lineage>
</organism>
<evidence type="ECO:0000313" key="2">
    <source>
        <dbReference type="EMBL" id="RYB05952.1"/>
    </source>
</evidence>
<gene>
    <name evidence="2" type="ORF">D3272_07080</name>
</gene>
<dbReference type="GO" id="GO:0016758">
    <property type="term" value="F:hexosyltransferase activity"/>
    <property type="evidence" value="ECO:0007669"/>
    <property type="project" value="UniProtKB-ARBA"/>
</dbReference>
<name>A0A4Q2RGY9_9HYPH</name>
<dbReference type="Pfam" id="PF00535">
    <property type="entry name" value="Glycos_transf_2"/>
    <property type="match status" value="1"/>
</dbReference>
<proteinExistence type="predicted"/>
<reference evidence="2 3" key="2">
    <citation type="submission" date="2019-02" db="EMBL/GenBank/DDBJ databases">
        <title>'Lichenibacterium ramalinii' gen. nov. sp. nov., 'Lichenibacterium minor' gen. nov. sp. nov.</title>
        <authorList>
            <person name="Pankratov T."/>
        </authorList>
    </citation>
    <scope>NUCLEOTIDE SEQUENCE [LARGE SCALE GENOMIC DNA]</scope>
    <source>
        <strain evidence="2 3">RmlP001</strain>
    </source>
</reference>
<evidence type="ECO:0000313" key="3">
    <source>
        <dbReference type="Proteomes" id="UP000289411"/>
    </source>
</evidence>
<dbReference type="CDD" id="cd00761">
    <property type="entry name" value="Glyco_tranf_GTA_type"/>
    <property type="match status" value="1"/>
</dbReference>
<dbReference type="SUPFAM" id="SSF53448">
    <property type="entry name" value="Nucleotide-diphospho-sugar transferases"/>
    <property type="match status" value="1"/>
</dbReference>
<reference evidence="2 3" key="1">
    <citation type="submission" date="2018-09" db="EMBL/GenBank/DDBJ databases">
        <authorList>
            <person name="Grouzdev D.S."/>
            <person name="Krutkina M.S."/>
        </authorList>
    </citation>
    <scope>NUCLEOTIDE SEQUENCE [LARGE SCALE GENOMIC DNA]</scope>
    <source>
        <strain evidence="2 3">RmlP001</strain>
    </source>
</reference>
<comment type="caution">
    <text evidence="2">The sequence shown here is derived from an EMBL/GenBank/DDBJ whole genome shotgun (WGS) entry which is preliminary data.</text>
</comment>
<dbReference type="EMBL" id="QYBC01000005">
    <property type="protein sequence ID" value="RYB05952.1"/>
    <property type="molecule type" value="Genomic_DNA"/>
</dbReference>
<keyword evidence="2" id="KW-0808">Transferase</keyword>
<dbReference type="PANTHER" id="PTHR22916">
    <property type="entry name" value="GLYCOSYLTRANSFERASE"/>
    <property type="match status" value="1"/>
</dbReference>
<keyword evidence="3" id="KW-1185">Reference proteome</keyword>
<dbReference type="Proteomes" id="UP000289411">
    <property type="component" value="Unassembled WGS sequence"/>
</dbReference>
<dbReference type="OrthoDB" id="396512at2"/>
<protein>
    <submittedName>
        <fullName evidence="2">Glycosyltransferase family 2 protein</fullName>
    </submittedName>
</protein>
<dbReference type="AlphaFoldDB" id="A0A4Q2RGY9"/>
<feature type="domain" description="Glycosyltransferase 2-like" evidence="1">
    <location>
        <begin position="9"/>
        <end position="123"/>
    </location>
</feature>
<dbReference type="Gene3D" id="3.90.550.10">
    <property type="entry name" value="Spore Coat Polysaccharide Biosynthesis Protein SpsA, Chain A"/>
    <property type="match status" value="1"/>
</dbReference>
<dbReference type="InterPro" id="IPR029044">
    <property type="entry name" value="Nucleotide-diphossugar_trans"/>
</dbReference>
<dbReference type="InterPro" id="IPR001173">
    <property type="entry name" value="Glyco_trans_2-like"/>
</dbReference>
<dbReference type="PANTHER" id="PTHR22916:SF3">
    <property type="entry name" value="UDP-GLCNAC:BETAGAL BETA-1,3-N-ACETYLGLUCOSAMINYLTRANSFERASE-LIKE PROTEIN 1"/>
    <property type="match status" value="1"/>
</dbReference>
<dbReference type="RefSeq" id="WP_129218462.1">
    <property type="nucleotide sequence ID" value="NZ_QYBC01000005.1"/>
</dbReference>
<accession>A0A4Q2RGY9</accession>